<organism evidence="1 2">
    <name type="scientific">Colwellia marinimaniae</name>
    <dbReference type="NCBI Taxonomy" id="1513592"/>
    <lineage>
        <taxon>Bacteria</taxon>
        <taxon>Pseudomonadati</taxon>
        <taxon>Pseudomonadota</taxon>
        <taxon>Gammaproteobacteria</taxon>
        <taxon>Alteromonadales</taxon>
        <taxon>Colwelliaceae</taxon>
        <taxon>Colwellia</taxon>
    </lineage>
</organism>
<protein>
    <recommendedName>
        <fullName evidence="3">PD-(D/E)XK nuclease superfamily protein</fullName>
    </recommendedName>
</protein>
<dbReference type="Proteomes" id="UP000197068">
    <property type="component" value="Unassembled WGS sequence"/>
</dbReference>
<evidence type="ECO:0000313" key="2">
    <source>
        <dbReference type="Proteomes" id="UP000197068"/>
    </source>
</evidence>
<reference evidence="1 2" key="1">
    <citation type="submission" date="2017-06" db="EMBL/GenBank/DDBJ databases">
        <title>Whole Genome Sequences of Colwellia marinimaniae MTCD1.</title>
        <authorList>
            <person name="Kusumoto H."/>
            <person name="Inoue M."/>
            <person name="Tanikawa K."/>
            <person name="Maeji H."/>
            <person name="Cameron J.H."/>
            <person name="Bartlett D.H."/>
        </authorList>
    </citation>
    <scope>NUCLEOTIDE SEQUENCE [LARGE SCALE GENOMIC DNA]</scope>
    <source>
        <strain evidence="1 2">MTCD1</strain>
    </source>
</reference>
<dbReference type="Pfam" id="PF14281">
    <property type="entry name" value="PDDEXK_4"/>
    <property type="match status" value="1"/>
</dbReference>
<accession>A0ABQ0MZU3</accession>
<dbReference type="EMBL" id="BDQM01000054">
    <property type="protein sequence ID" value="GAW97887.1"/>
    <property type="molecule type" value="Genomic_DNA"/>
</dbReference>
<evidence type="ECO:0000313" key="1">
    <source>
        <dbReference type="EMBL" id="GAW97887.1"/>
    </source>
</evidence>
<keyword evidence="2" id="KW-1185">Reference proteome</keyword>
<comment type="caution">
    <text evidence="1">The sequence shown here is derived from an EMBL/GenBank/DDBJ whole genome shotgun (WGS) entry which is preliminary data.</text>
</comment>
<name>A0ABQ0MZU3_9GAMM</name>
<sequence>MEHMNKSTCKQHLDDSIELKLSSLLFSAELEELEDSLNGFNIFEAIGAVNSELRHSNFLGFILDPSQNHGLMSKCLSNFLYHFFNEFDVNNAPSLIDVGCYDYSDFSVEREWRNIDILIVSERYRFVLAIENKIWSGEHSDQLTRYQKIIEEQYPSYKRYYALLTPSGLPPENNEDWVAISYEDISEILHKTLKKVKSTSSNSVVFAIEQYLQMIERHILEDTDISKLCKKIYKQHKQALDLIFEHRPDKASETYDLLSKYLEKNQETLNIDLAHSSKSYVRFSPKEWGEFDIQKSGTGEWASTERTLLFEFVNRVDSIILVLIIGPNDGEQRNIIFEHACDNKQIFKNVRSKKLANKWHRIYNISISKKSKSVNHDEDEEAFNNQIIKNIDEFFAGDYKKIKESIVRVLSDNS</sequence>
<proteinExistence type="predicted"/>
<dbReference type="RefSeq" id="WP_057180750.1">
    <property type="nucleotide sequence ID" value="NZ_BDQM01000054.1"/>
</dbReference>
<gene>
    <name evidence="1" type="ORF">MTCD1_03536</name>
</gene>
<dbReference type="InterPro" id="IPR029470">
    <property type="entry name" value="PDDEXK_4"/>
</dbReference>
<evidence type="ECO:0008006" key="3">
    <source>
        <dbReference type="Google" id="ProtNLM"/>
    </source>
</evidence>